<organism evidence="2">
    <name type="scientific">human gut metagenome</name>
    <dbReference type="NCBI Taxonomy" id="408170"/>
    <lineage>
        <taxon>unclassified sequences</taxon>
        <taxon>metagenomes</taxon>
        <taxon>organismal metagenomes</taxon>
    </lineage>
</organism>
<proteinExistence type="predicted"/>
<dbReference type="Pfam" id="PF09997">
    <property type="entry name" value="DUF2238"/>
    <property type="match status" value="1"/>
</dbReference>
<feature type="transmembrane region" description="Helical" evidence="1">
    <location>
        <begin position="48"/>
        <end position="65"/>
    </location>
</feature>
<gene>
    <name evidence="2" type="ORF">OBE_17067</name>
</gene>
<keyword evidence="1" id="KW-0812">Transmembrane</keyword>
<dbReference type="EMBL" id="AJWZ01011468">
    <property type="protein sequence ID" value="EKC45154.1"/>
    <property type="molecule type" value="Genomic_DNA"/>
</dbReference>
<keyword evidence="1" id="KW-1133">Transmembrane helix</keyword>
<reference evidence="2" key="1">
    <citation type="journal article" date="2013" name="Environ. Microbiol.">
        <title>Microbiota from the distal guts of lean and obese adolescents exhibit partial functional redundancy besides clear differences in community structure.</title>
        <authorList>
            <person name="Ferrer M."/>
            <person name="Ruiz A."/>
            <person name="Lanza F."/>
            <person name="Haange S.B."/>
            <person name="Oberbach A."/>
            <person name="Till H."/>
            <person name="Bargiela R."/>
            <person name="Campoy C."/>
            <person name="Segura M.T."/>
            <person name="Richter M."/>
            <person name="von Bergen M."/>
            <person name="Seifert J."/>
            <person name="Suarez A."/>
        </authorList>
    </citation>
    <scope>NUCLEOTIDE SEQUENCE</scope>
</reference>
<dbReference type="InterPro" id="IPR014509">
    <property type="entry name" value="YjdF-like"/>
</dbReference>
<feature type="transmembrane region" description="Helical" evidence="1">
    <location>
        <begin position="77"/>
        <end position="98"/>
    </location>
</feature>
<sequence length="270" mass="31149">MFKKNSKRKSVLQVYKETKRSSLLVYFIIRILVIFCLIRQIINFNVENIFICILTLVLLTLPMFVQKNFKIELPNTLEIIILLFVFCAEILGEINSFYQHIPIWDTMLHTLNGFLCAGVGISLVNLLNENVDSFNLSPIFVVLVSFCFSMTVGVCWEFIEYGIDKTLRFDMQKDTLVKNISTVYLDDTKTNKVINIDNIGYTIIYDDNNNVLARVDGGYLDIGINDTMKDLLVNFLGALVFDFMGYFYLKNRKGKNILDNFIIKSRKSSV</sequence>
<keyword evidence="1" id="KW-0472">Membrane</keyword>
<comment type="caution">
    <text evidence="2">The sequence shown here is derived from an EMBL/GenBank/DDBJ whole genome shotgun (WGS) entry which is preliminary data.</text>
</comment>
<name>K1RNT0_9ZZZZ</name>
<feature type="transmembrane region" description="Helical" evidence="1">
    <location>
        <begin position="110"/>
        <end position="127"/>
    </location>
</feature>
<protein>
    <submittedName>
        <fullName evidence="2">Uncharacterized protein</fullName>
    </submittedName>
</protein>
<feature type="transmembrane region" description="Helical" evidence="1">
    <location>
        <begin position="139"/>
        <end position="159"/>
    </location>
</feature>
<feature type="transmembrane region" description="Helical" evidence="1">
    <location>
        <begin position="231"/>
        <end position="249"/>
    </location>
</feature>
<dbReference type="AlphaFoldDB" id="K1RNT0"/>
<evidence type="ECO:0000313" key="2">
    <source>
        <dbReference type="EMBL" id="EKC45154.1"/>
    </source>
</evidence>
<feature type="transmembrane region" description="Helical" evidence="1">
    <location>
        <begin position="21"/>
        <end position="42"/>
    </location>
</feature>
<accession>K1RNT0</accession>
<evidence type="ECO:0000256" key="1">
    <source>
        <dbReference type="SAM" id="Phobius"/>
    </source>
</evidence>